<accession>A0A072ULY2</accession>
<evidence type="ECO:0000313" key="2">
    <source>
        <dbReference type="EnsemblPlants" id="KEH30717"/>
    </source>
</evidence>
<organism evidence="1 3">
    <name type="scientific">Medicago truncatula</name>
    <name type="common">Barrel medic</name>
    <name type="synonym">Medicago tribuloides</name>
    <dbReference type="NCBI Taxonomy" id="3880"/>
    <lineage>
        <taxon>Eukaryota</taxon>
        <taxon>Viridiplantae</taxon>
        <taxon>Streptophyta</taxon>
        <taxon>Embryophyta</taxon>
        <taxon>Tracheophyta</taxon>
        <taxon>Spermatophyta</taxon>
        <taxon>Magnoliopsida</taxon>
        <taxon>eudicotyledons</taxon>
        <taxon>Gunneridae</taxon>
        <taxon>Pentapetalae</taxon>
        <taxon>rosids</taxon>
        <taxon>fabids</taxon>
        <taxon>Fabales</taxon>
        <taxon>Fabaceae</taxon>
        <taxon>Papilionoideae</taxon>
        <taxon>50 kb inversion clade</taxon>
        <taxon>NPAAA clade</taxon>
        <taxon>Hologalegina</taxon>
        <taxon>IRL clade</taxon>
        <taxon>Trifolieae</taxon>
        <taxon>Medicago</taxon>
    </lineage>
</organism>
<dbReference type="HOGENOM" id="CLU_2625696_0_0_1"/>
<dbReference type="InterPro" id="IPR044799">
    <property type="entry name" value="SOG1-like"/>
</dbReference>
<dbReference type="EnsemblPlants" id="KEH30717">
    <property type="protein sequence ID" value="KEH30717"/>
    <property type="gene ID" value="MTR_4g078895"/>
</dbReference>
<evidence type="ECO:0000313" key="3">
    <source>
        <dbReference type="Proteomes" id="UP000002051"/>
    </source>
</evidence>
<dbReference type="eggNOG" id="KOG1721">
    <property type="taxonomic scope" value="Eukaryota"/>
</dbReference>
<name>A0A072ULY2_MEDTR</name>
<reference evidence="1 3" key="2">
    <citation type="journal article" date="2014" name="BMC Genomics">
        <title>An improved genome release (version Mt4.0) for the model legume Medicago truncatula.</title>
        <authorList>
            <person name="Tang H."/>
            <person name="Krishnakumar V."/>
            <person name="Bidwell S."/>
            <person name="Rosen B."/>
            <person name="Chan A."/>
            <person name="Zhou S."/>
            <person name="Gentzbittel L."/>
            <person name="Childs K.L."/>
            <person name="Yandell M."/>
            <person name="Gundlach H."/>
            <person name="Mayer K.F."/>
            <person name="Schwartz D.C."/>
            <person name="Town C.D."/>
        </authorList>
    </citation>
    <scope>GENOME REANNOTATION</scope>
    <source>
        <strain evidence="1">A17</strain>
        <strain evidence="2 3">cv. Jemalong A17</strain>
    </source>
</reference>
<dbReference type="InterPro" id="IPR036093">
    <property type="entry name" value="NAC_dom_sf"/>
</dbReference>
<dbReference type="AlphaFoldDB" id="A0A072ULY2"/>
<dbReference type="Proteomes" id="UP000002051">
    <property type="component" value="Chromosome 4"/>
</dbReference>
<reference evidence="1 3" key="1">
    <citation type="journal article" date="2011" name="Nature">
        <title>The Medicago genome provides insight into the evolution of rhizobial symbioses.</title>
        <authorList>
            <person name="Young N.D."/>
            <person name="Debelle F."/>
            <person name="Oldroyd G.E."/>
            <person name="Geurts R."/>
            <person name="Cannon S.B."/>
            <person name="Udvardi M.K."/>
            <person name="Benedito V.A."/>
            <person name="Mayer K.F."/>
            <person name="Gouzy J."/>
            <person name="Schoof H."/>
            <person name="Van de Peer Y."/>
            <person name="Proost S."/>
            <person name="Cook D.R."/>
            <person name="Meyers B.C."/>
            <person name="Spannagl M."/>
            <person name="Cheung F."/>
            <person name="De Mita S."/>
            <person name="Krishnakumar V."/>
            <person name="Gundlach H."/>
            <person name="Zhou S."/>
            <person name="Mudge J."/>
            <person name="Bharti A.K."/>
            <person name="Murray J.D."/>
            <person name="Naoumkina M.A."/>
            <person name="Rosen B."/>
            <person name="Silverstein K.A."/>
            <person name="Tang H."/>
            <person name="Rombauts S."/>
            <person name="Zhao P.X."/>
            <person name="Zhou P."/>
            <person name="Barbe V."/>
            <person name="Bardou P."/>
            <person name="Bechner M."/>
            <person name="Bellec A."/>
            <person name="Berger A."/>
            <person name="Berges H."/>
            <person name="Bidwell S."/>
            <person name="Bisseling T."/>
            <person name="Choisne N."/>
            <person name="Couloux A."/>
            <person name="Denny R."/>
            <person name="Deshpande S."/>
            <person name="Dai X."/>
            <person name="Doyle J.J."/>
            <person name="Dudez A.M."/>
            <person name="Farmer A.D."/>
            <person name="Fouteau S."/>
            <person name="Franken C."/>
            <person name="Gibelin C."/>
            <person name="Gish J."/>
            <person name="Goldstein S."/>
            <person name="Gonzalez A.J."/>
            <person name="Green P.J."/>
            <person name="Hallab A."/>
            <person name="Hartog M."/>
            <person name="Hua A."/>
            <person name="Humphray S.J."/>
            <person name="Jeong D.H."/>
            <person name="Jing Y."/>
            <person name="Jocker A."/>
            <person name="Kenton S.M."/>
            <person name="Kim D.J."/>
            <person name="Klee K."/>
            <person name="Lai H."/>
            <person name="Lang C."/>
            <person name="Lin S."/>
            <person name="Macmil S.L."/>
            <person name="Magdelenat G."/>
            <person name="Matthews L."/>
            <person name="McCorrison J."/>
            <person name="Monaghan E.L."/>
            <person name="Mun J.H."/>
            <person name="Najar F.Z."/>
            <person name="Nicholson C."/>
            <person name="Noirot C."/>
            <person name="O'Bleness M."/>
            <person name="Paule C.R."/>
            <person name="Poulain J."/>
            <person name="Prion F."/>
            <person name="Qin B."/>
            <person name="Qu C."/>
            <person name="Retzel E.F."/>
            <person name="Riddle C."/>
            <person name="Sallet E."/>
            <person name="Samain S."/>
            <person name="Samson N."/>
            <person name="Sanders I."/>
            <person name="Saurat O."/>
            <person name="Scarpelli C."/>
            <person name="Schiex T."/>
            <person name="Segurens B."/>
            <person name="Severin A.J."/>
            <person name="Sherrier D.J."/>
            <person name="Shi R."/>
            <person name="Sims S."/>
            <person name="Singer S.R."/>
            <person name="Sinharoy S."/>
            <person name="Sterck L."/>
            <person name="Viollet A."/>
            <person name="Wang B.B."/>
            <person name="Wang K."/>
            <person name="Wang M."/>
            <person name="Wang X."/>
            <person name="Warfsmann J."/>
            <person name="Weissenbach J."/>
            <person name="White D.D."/>
            <person name="White J.D."/>
            <person name="Wiley G.B."/>
            <person name="Wincker P."/>
            <person name="Xing Y."/>
            <person name="Yang L."/>
            <person name="Yao Z."/>
            <person name="Ying F."/>
            <person name="Zhai J."/>
            <person name="Zhou L."/>
            <person name="Zuber A."/>
            <person name="Denarie J."/>
            <person name="Dixon R.A."/>
            <person name="May G.D."/>
            <person name="Schwartz D.C."/>
            <person name="Rogers J."/>
            <person name="Quetier F."/>
            <person name="Town C.D."/>
            <person name="Roe B.A."/>
        </authorList>
    </citation>
    <scope>NUCLEOTIDE SEQUENCE [LARGE SCALE GENOMIC DNA]</scope>
    <source>
        <strain evidence="1">A17</strain>
        <strain evidence="2 3">cv. Jemalong A17</strain>
    </source>
</reference>
<dbReference type="SUPFAM" id="SSF101941">
    <property type="entry name" value="NAC domain"/>
    <property type="match status" value="1"/>
</dbReference>
<dbReference type="GO" id="GO:0003677">
    <property type="term" value="F:DNA binding"/>
    <property type="evidence" value="ECO:0007669"/>
    <property type="project" value="InterPro"/>
</dbReference>
<keyword evidence="3" id="KW-1185">Reference proteome</keyword>
<reference evidence="2" key="3">
    <citation type="submission" date="2015-04" db="UniProtKB">
        <authorList>
            <consortium name="EnsemblPlants"/>
        </authorList>
    </citation>
    <scope>IDENTIFICATION</scope>
    <source>
        <strain evidence="2">cv. Jemalong A17</strain>
    </source>
</reference>
<dbReference type="GO" id="GO:0003700">
    <property type="term" value="F:DNA-binding transcription factor activity"/>
    <property type="evidence" value="ECO:0007669"/>
    <property type="project" value="InterPro"/>
</dbReference>
<evidence type="ECO:0000313" key="1">
    <source>
        <dbReference type="EMBL" id="KEH30717.1"/>
    </source>
</evidence>
<sequence>MVQIQDIFRDGVRCQILCCSCTMWSDEGSGINYLPGLPSGVKFDPTDQEILEPLGAMVRSDIHKLHPLIDEFIPTLEG</sequence>
<dbReference type="PANTHER" id="PTHR31079">
    <property type="entry name" value="NAC DOMAIN-CONTAINING PROTEIN 73"/>
    <property type="match status" value="1"/>
</dbReference>
<gene>
    <name evidence="1" type="ordered locus">MTR_4g078895</name>
</gene>
<protein>
    <submittedName>
        <fullName evidence="1">Transcription factor, putative</fullName>
    </submittedName>
</protein>
<dbReference type="STRING" id="3880.A0A072ULY2"/>
<dbReference type="EMBL" id="CM001220">
    <property type="protein sequence ID" value="KEH30717.1"/>
    <property type="molecule type" value="Genomic_DNA"/>
</dbReference>
<dbReference type="PANTHER" id="PTHR31079:SF20">
    <property type="entry name" value="NAC DOMAIN-CONTAINING PROTEIN 10"/>
    <property type="match status" value="1"/>
</dbReference>
<proteinExistence type="predicted"/>